<dbReference type="InterPro" id="IPR000835">
    <property type="entry name" value="HTH_MarR-typ"/>
</dbReference>
<dbReference type="InterPro" id="IPR023187">
    <property type="entry name" value="Tscrpt_reg_MarR-type_CS"/>
</dbReference>
<dbReference type="PRINTS" id="PR00598">
    <property type="entry name" value="HTHMARR"/>
</dbReference>
<keyword evidence="6" id="KW-1185">Reference proteome</keyword>
<dbReference type="InterPro" id="IPR036388">
    <property type="entry name" value="WH-like_DNA-bd_sf"/>
</dbReference>
<dbReference type="PROSITE" id="PS50995">
    <property type="entry name" value="HTH_MARR_2"/>
    <property type="match status" value="1"/>
</dbReference>
<dbReference type="InterPro" id="IPR036390">
    <property type="entry name" value="WH_DNA-bd_sf"/>
</dbReference>
<dbReference type="PANTHER" id="PTHR33164:SF43">
    <property type="entry name" value="HTH-TYPE TRANSCRIPTIONAL REPRESSOR YETL"/>
    <property type="match status" value="1"/>
</dbReference>
<dbReference type="InterPro" id="IPR039422">
    <property type="entry name" value="MarR/SlyA-like"/>
</dbReference>
<keyword evidence="3" id="KW-0804">Transcription</keyword>
<keyword evidence="2" id="KW-0238">DNA-binding</keyword>
<name>A0ABV0JUR1_9CYAN</name>
<dbReference type="Pfam" id="PF01047">
    <property type="entry name" value="MarR"/>
    <property type="match status" value="1"/>
</dbReference>
<evidence type="ECO:0000313" key="5">
    <source>
        <dbReference type="EMBL" id="MEP0867205.1"/>
    </source>
</evidence>
<dbReference type="RefSeq" id="WP_190426141.1">
    <property type="nucleotide sequence ID" value="NZ_JAMPKK010000062.1"/>
</dbReference>
<dbReference type="PANTHER" id="PTHR33164">
    <property type="entry name" value="TRANSCRIPTIONAL REGULATOR, MARR FAMILY"/>
    <property type="match status" value="1"/>
</dbReference>
<organism evidence="5 6">
    <name type="scientific">Funiculus sociatus GB2-A5</name>
    <dbReference type="NCBI Taxonomy" id="2933946"/>
    <lineage>
        <taxon>Bacteria</taxon>
        <taxon>Bacillati</taxon>
        <taxon>Cyanobacteriota</taxon>
        <taxon>Cyanophyceae</taxon>
        <taxon>Coleofasciculales</taxon>
        <taxon>Coleofasciculaceae</taxon>
        <taxon>Funiculus</taxon>
    </lineage>
</organism>
<accession>A0ABV0JUR1</accession>
<dbReference type="PROSITE" id="PS01117">
    <property type="entry name" value="HTH_MARR_1"/>
    <property type="match status" value="1"/>
</dbReference>
<evidence type="ECO:0000256" key="2">
    <source>
        <dbReference type="ARBA" id="ARBA00023125"/>
    </source>
</evidence>
<dbReference type="SUPFAM" id="SSF46785">
    <property type="entry name" value="Winged helix' DNA-binding domain"/>
    <property type="match status" value="1"/>
</dbReference>
<reference evidence="5 6" key="1">
    <citation type="submission" date="2022-04" db="EMBL/GenBank/DDBJ databases">
        <title>Positive selection, recombination, and allopatry shape intraspecific diversity of widespread and dominant cyanobacteria.</title>
        <authorList>
            <person name="Wei J."/>
            <person name="Shu W."/>
            <person name="Hu C."/>
        </authorList>
    </citation>
    <scope>NUCLEOTIDE SEQUENCE [LARGE SCALE GENOMIC DNA]</scope>
    <source>
        <strain evidence="5 6">GB2-A5</strain>
    </source>
</reference>
<keyword evidence="1" id="KW-0805">Transcription regulation</keyword>
<dbReference type="Proteomes" id="UP001442494">
    <property type="component" value="Unassembled WGS sequence"/>
</dbReference>
<dbReference type="Gene3D" id="1.10.10.10">
    <property type="entry name" value="Winged helix-like DNA-binding domain superfamily/Winged helix DNA-binding domain"/>
    <property type="match status" value="1"/>
</dbReference>
<evidence type="ECO:0000259" key="4">
    <source>
        <dbReference type="PROSITE" id="PS50995"/>
    </source>
</evidence>
<gene>
    <name evidence="5" type="ORF">NDI37_22395</name>
</gene>
<comment type="caution">
    <text evidence="5">The sequence shown here is derived from an EMBL/GenBank/DDBJ whole genome shotgun (WGS) entry which is preliminary data.</text>
</comment>
<sequence length="169" mass="18796">MFILRTLPNNQILLNLASRYPELDMASVQTCLAFLNTTADVYEAFDTHFARYGLSMGKFTLLMQLLQAGEPGLTPSECAERAGVTRGTITGLLDGLERDGWVKRRPHPADRRMLSVQLTEKGQQLLDEMLPDHFCRTTGLMANLTEAEKKTLIELLAKLGSGTPAMREP</sequence>
<evidence type="ECO:0000313" key="6">
    <source>
        <dbReference type="Proteomes" id="UP001442494"/>
    </source>
</evidence>
<protein>
    <submittedName>
        <fullName evidence="5">MarR family transcriptional regulator</fullName>
    </submittedName>
</protein>
<proteinExistence type="predicted"/>
<evidence type="ECO:0000256" key="3">
    <source>
        <dbReference type="ARBA" id="ARBA00023163"/>
    </source>
</evidence>
<evidence type="ECO:0000256" key="1">
    <source>
        <dbReference type="ARBA" id="ARBA00023015"/>
    </source>
</evidence>
<feature type="domain" description="HTH marR-type" evidence="4">
    <location>
        <begin position="9"/>
        <end position="161"/>
    </location>
</feature>
<dbReference type="EMBL" id="JAMPKK010000062">
    <property type="protein sequence ID" value="MEP0867205.1"/>
    <property type="molecule type" value="Genomic_DNA"/>
</dbReference>
<dbReference type="SMART" id="SM00347">
    <property type="entry name" value="HTH_MARR"/>
    <property type="match status" value="1"/>
</dbReference>